<evidence type="ECO:0000256" key="2">
    <source>
        <dbReference type="SAM" id="SignalP"/>
    </source>
</evidence>
<evidence type="ECO:0000256" key="1">
    <source>
        <dbReference type="SAM" id="Phobius"/>
    </source>
</evidence>
<comment type="caution">
    <text evidence="3">The sequence shown here is derived from an EMBL/GenBank/DDBJ whole genome shotgun (WGS) entry which is preliminary data.</text>
</comment>
<keyword evidence="1" id="KW-1133">Transmembrane helix</keyword>
<keyword evidence="4" id="KW-1185">Reference proteome</keyword>
<protein>
    <recommendedName>
        <fullName evidence="5">EGF-like domain-containing protein</fullName>
    </recommendedName>
</protein>
<feature type="transmembrane region" description="Helical" evidence="1">
    <location>
        <begin position="202"/>
        <end position="223"/>
    </location>
</feature>
<proteinExistence type="predicted"/>
<organism evidence="3 4">
    <name type="scientific">Caenorhabditis auriculariae</name>
    <dbReference type="NCBI Taxonomy" id="2777116"/>
    <lineage>
        <taxon>Eukaryota</taxon>
        <taxon>Metazoa</taxon>
        <taxon>Ecdysozoa</taxon>
        <taxon>Nematoda</taxon>
        <taxon>Chromadorea</taxon>
        <taxon>Rhabditida</taxon>
        <taxon>Rhabditina</taxon>
        <taxon>Rhabditomorpha</taxon>
        <taxon>Rhabditoidea</taxon>
        <taxon>Rhabditidae</taxon>
        <taxon>Peloderinae</taxon>
        <taxon>Caenorhabditis</taxon>
    </lineage>
</organism>
<dbReference type="EMBL" id="CAJGYM010000006">
    <property type="protein sequence ID" value="CAD6187175.1"/>
    <property type="molecule type" value="Genomic_DNA"/>
</dbReference>
<evidence type="ECO:0000313" key="3">
    <source>
        <dbReference type="EMBL" id="CAD6187175.1"/>
    </source>
</evidence>
<keyword evidence="1" id="KW-0472">Membrane</keyword>
<dbReference type="OrthoDB" id="5865324at2759"/>
<evidence type="ECO:0008006" key="5">
    <source>
        <dbReference type="Google" id="ProtNLM"/>
    </source>
</evidence>
<keyword evidence="2" id="KW-0732">Signal</keyword>
<keyword evidence="1" id="KW-0812">Transmembrane</keyword>
<sequence length="260" mass="29201">MRKLLAGVLLSVFFASFGADGRCVGTDCDMFECTSDAFVLRPMDAYLRTGSTFGSPCACAADWNSVFCNQSSSGSSSSFEEPHPTICICRKFSDNGSKCDQFMSRCFARKNHECSCCFNQPKAYCNHLRCKHNEPDFSGANTTCVCYHSPTNYPYQICKALYPHENALQSRKTVLFARNQNVPSTAEQHIELFGRKVSTSTLTYVVVSMLGLTCLMTLGMLIMGGQRIRRRRQELLRQTRVARETLIMQRADDDRYLPSA</sequence>
<name>A0A8S1GV19_9PELO</name>
<gene>
    <name evidence="3" type="ORF">CAUJ_LOCUS3094</name>
</gene>
<dbReference type="AlphaFoldDB" id="A0A8S1GV19"/>
<reference evidence="3" key="1">
    <citation type="submission" date="2020-10" db="EMBL/GenBank/DDBJ databases">
        <authorList>
            <person name="Kikuchi T."/>
        </authorList>
    </citation>
    <scope>NUCLEOTIDE SEQUENCE</scope>
    <source>
        <strain evidence="3">NKZ352</strain>
    </source>
</reference>
<evidence type="ECO:0000313" key="4">
    <source>
        <dbReference type="Proteomes" id="UP000835052"/>
    </source>
</evidence>
<feature type="chain" id="PRO_5035852405" description="EGF-like domain-containing protein" evidence="2">
    <location>
        <begin position="22"/>
        <end position="260"/>
    </location>
</feature>
<accession>A0A8S1GV19</accession>
<feature type="signal peptide" evidence="2">
    <location>
        <begin position="1"/>
        <end position="21"/>
    </location>
</feature>
<dbReference type="Proteomes" id="UP000835052">
    <property type="component" value="Unassembled WGS sequence"/>
</dbReference>